<dbReference type="AlphaFoldDB" id="A0A0B7H3Q8"/>
<dbReference type="PROSITE" id="PS51257">
    <property type="entry name" value="PROKAR_LIPOPROTEIN"/>
    <property type="match status" value="1"/>
</dbReference>
<evidence type="ECO:0000313" key="2">
    <source>
        <dbReference type="Proteomes" id="UP000038055"/>
    </source>
</evidence>
<dbReference type="eggNOG" id="ENOG50345HI">
    <property type="taxonomic scope" value="Bacteria"/>
</dbReference>
<sequence length="357" mass="41166">MRNIIYLLSVLFIIGCQKDDNNNSEQPEAPKKDLKPTEIVIKQGDNIISDAIQNGVITLEKNKSYKVNVSFAEEVELQEGEFLKMKTKNNRDFYADFYGKNANDILEKLVFKKEGYNDFNLQIVQNGVIPNFYIQVKSSVDTNGDFVTENADKKTIKILSTKKRYKEVSVDIEFFAPIIIEDVIENQEKVVSVEKRGDGSICRVTIKKEKLTDGKSVELPIYAIEKGQKGERIGEVILIGEDTPYCLEAGSWFAAPELNVVSFYSYKDLELELDFYFFNEERRQVFIENVNKDFVQEYSTYDDDPGYVSITLKEEIRKEHKKKVHFFDVYEGVVVGDEIQKKENAKKTEVFLDILGY</sequence>
<dbReference type="STRING" id="28189.CCYN74_80061"/>
<keyword evidence="2" id="KW-1185">Reference proteome</keyword>
<evidence type="ECO:0000313" key="1">
    <source>
        <dbReference type="EMBL" id="CEN34201.1"/>
    </source>
</evidence>
<name>A0A0B7H3Q8_9FLAO</name>
<dbReference type="EMBL" id="CDOD01000012">
    <property type="protein sequence ID" value="CEN34201.1"/>
    <property type="molecule type" value="Genomic_DNA"/>
</dbReference>
<evidence type="ECO:0008006" key="3">
    <source>
        <dbReference type="Google" id="ProtNLM"/>
    </source>
</evidence>
<protein>
    <recommendedName>
        <fullName evidence="3">Lipoprotein</fullName>
    </recommendedName>
</protein>
<reference evidence="2" key="1">
    <citation type="submission" date="2015-01" db="EMBL/GenBank/DDBJ databases">
        <authorList>
            <person name="MANFREDI Pablo"/>
        </authorList>
    </citation>
    <scope>NUCLEOTIDE SEQUENCE [LARGE SCALE GENOMIC DNA]</scope>
    <source>
        <strain evidence="2">Ccyn2B</strain>
    </source>
</reference>
<gene>
    <name evidence="1" type="ORF">CCYN2B_20028</name>
</gene>
<proteinExistence type="predicted"/>
<accession>A0A0B7H3Q8</accession>
<dbReference type="Proteomes" id="UP000038055">
    <property type="component" value="Unassembled WGS sequence"/>
</dbReference>
<dbReference type="RefSeq" id="WP_041991369.1">
    <property type="nucleotide sequence ID" value="NZ_CDOD01000012.1"/>
</dbReference>
<organism evidence="1 2">
    <name type="scientific">Capnocytophaga cynodegmi</name>
    <dbReference type="NCBI Taxonomy" id="28189"/>
    <lineage>
        <taxon>Bacteria</taxon>
        <taxon>Pseudomonadati</taxon>
        <taxon>Bacteroidota</taxon>
        <taxon>Flavobacteriia</taxon>
        <taxon>Flavobacteriales</taxon>
        <taxon>Flavobacteriaceae</taxon>
        <taxon>Capnocytophaga</taxon>
    </lineage>
</organism>